<feature type="signal peptide" evidence="3">
    <location>
        <begin position="1"/>
        <end position="22"/>
    </location>
</feature>
<evidence type="ECO:0000313" key="5">
    <source>
        <dbReference type="EMBL" id="MQP13410.1"/>
    </source>
</evidence>
<dbReference type="Proteomes" id="UP000477980">
    <property type="component" value="Unassembled WGS sequence"/>
</dbReference>
<feature type="transmembrane region" description="Helical" evidence="2">
    <location>
        <begin position="116"/>
        <end position="147"/>
    </location>
</feature>
<comment type="caution">
    <text evidence="5">The sequence shown here is derived from an EMBL/GenBank/DDBJ whole genome shotgun (WGS) entry which is preliminary data.</text>
</comment>
<evidence type="ECO:0000256" key="2">
    <source>
        <dbReference type="SAM" id="Phobius"/>
    </source>
</evidence>
<dbReference type="RefSeq" id="WP_153089393.1">
    <property type="nucleotide sequence ID" value="NZ_VZAH01000030.1"/>
</dbReference>
<evidence type="ECO:0000256" key="3">
    <source>
        <dbReference type="SAM" id="SignalP"/>
    </source>
</evidence>
<evidence type="ECO:0000259" key="4">
    <source>
        <dbReference type="Pfam" id="PF19762"/>
    </source>
</evidence>
<evidence type="ECO:0000313" key="6">
    <source>
        <dbReference type="Proteomes" id="UP000477980"/>
    </source>
</evidence>
<sequence>MKKAILTLALIMSIGATQVSLASSAPKHRYHPTTQQVDKQASPAAAQQEDKQATAEQASAAQDDEAIAAYSDTTATDTSDYADVDDNENHSYHSKYSLGNYDDPFDFIGSVFGGGALSVIVIFCIIFGLLFVFAPLIIVFLVIRYLIRRHNDRMKLAEMAMEKGINVPESDRPIDKQSDEYLVKRGLRNAFLGAGLCAMFAWWEADFLAGIGALVFFYGLGQTLIGSLPAIKDWWRNRHGDQGTGYNGTPV</sequence>
<keyword evidence="2" id="KW-0812">Transmembrane</keyword>
<keyword evidence="3" id="KW-0732">Signal</keyword>
<dbReference type="AlphaFoldDB" id="A0A6G1VJ39"/>
<feature type="chain" id="PRO_5026120719" description="DUF6249 domain-containing protein" evidence="3">
    <location>
        <begin position="23"/>
        <end position="251"/>
    </location>
</feature>
<feature type="transmembrane region" description="Helical" evidence="2">
    <location>
        <begin position="209"/>
        <end position="231"/>
    </location>
</feature>
<name>A0A6G1VJ39_9BACT</name>
<gene>
    <name evidence="5" type="ORF">F7D25_03055</name>
</gene>
<organism evidence="5 6">
    <name type="scientific">Segatella copri</name>
    <dbReference type="NCBI Taxonomy" id="165179"/>
    <lineage>
        <taxon>Bacteria</taxon>
        <taxon>Pseudomonadati</taxon>
        <taxon>Bacteroidota</taxon>
        <taxon>Bacteroidia</taxon>
        <taxon>Bacteroidales</taxon>
        <taxon>Prevotellaceae</taxon>
        <taxon>Segatella</taxon>
    </lineage>
</organism>
<feature type="region of interest" description="Disordered" evidence="1">
    <location>
        <begin position="25"/>
        <end position="61"/>
    </location>
</feature>
<reference evidence="5 6" key="1">
    <citation type="submission" date="2019-09" db="EMBL/GenBank/DDBJ databases">
        <title>Distinct polysaccharide growth profiles of human intestinal Prevotella copri isolates.</title>
        <authorList>
            <person name="Fehlner-Peach H."/>
            <person name="Magnabosco C."/>
            <person name="Raghavan V."/>
            <person name="Scher J.U."/>
            <person name="Tett A."/>
            <person name="Cox L.M."/>
            <person name="Gottsegen C."/>
            <person name="Watters A."/>
            <person name="Wiltshire- Gordon J.D."/>
            <person name="Segata N."/>
            <person name="Bonneau R."/>
            <person name="Littman D.R."/>
        </authorList>
    </citation>
    <scope>NUCLEOTIDE SEQUENCE [LARGE SCALE GENOMIC DNA]</scope>
    <source>
        <strain evidence="6">iAA917</strain>
    </source>
</reference>
<dbReference type="EMBL" id="VZAH01000030">
    <property type="protein sequence ID" value="MQP13410.1"/>
    <property type="molecule type" value="Genomic_DNA"/>
</dbReference>
<keyword evidence="2" id="KW-0472">Membrane</keyword>
<feature type="domain" description="DUF6249" evidence="4">
    <location>
        <begin position="126"/>
        <end position="225"/>
    </location>
</feature>
<feature type="transmembrane region" description="Helical" evidence="2">
    <location>
        <begin position="186"/>
        <end position="203"/>
    </location>
</feature>
<keyword evidence="2" id="KW-1133">Transmembrane helix</keyword>
<dbReference type="Pfam" id="PF19762">
    <property type="entry name" value="DUF6249"/>
    <property type="match status" value="1"/>
</dbReference>
<proteinExistence type="predicted"/>
<dbReference type="InterPro" id="IPR046216">
    <property type="entry name" value="DUF6249"/>
</dbReference>
<protein>
    <recommendedName>
        <fullName evidence="4">DUF6249 domain-containing protein</fullName>
    </recommendedName>
</protein>
<dbReference type="OrthoDB" id="1082891at2"/>
<accession>A0A6G1VJ39</accession>
<evidence type="ECO:0000256" key="1">
    <source>
        <dbReference type="SAM" id="MobiDB-lite"/>
    </source>
</evidence>